<feature type="compositionally biased region" description="Polar residues" evidence="1">
    <location>
        <begin position="177"/>
        <end position="189"/>
    </location>
</feature>
<dbReference type="VEuPathDB" id="FungiDB:C7M61_003150"/>
<evidence type="ECO:0000256" key="1">
    <source>
        <dbReference type="SAM" id="MobiDB-lite"/>
    </source>
</evidence>
<feature type="compositionally biased region" description="Basic residues" evidence="1">
    <location>
        <begin position="224"/>
        <end position="234"/>
    </location>
</feature>
<dbReference type="EMBL" id="PYFQ01000007">
    <property type="protein sequence ID" value="PSK37900.1"/>
    <property type="molecule type" value="Genomic_DNA"/>
</dbReference>
<dbReference type="AlphaFoldDB" id="A0A2P7YPL7"/>
<feature type="region of interest" description="Disordered" evidence="1">
    <location>
        <begin position="82"/>
        <end position="101"/>
    </location>
</feature>
<reference evidence="2 3" key="1">
    <citation type="submission" date="2018-03" db="EMBL/GenBank/DDBJ databases">
        <title>Candida pseudohaemulonii genome assembly and annotation.</title>
        <authorList>
            <person name="Munoz J.F."/>
            <person name="Gade L.G."/>
            <person name="Chow N.A."/>
            <person name="Litvintseva A.P."/>
            <person name="Loparev V.N."/>
            <person name="Cuomo C.A."/>
        </authorList>
    </citation>
    <scope>NUCLEOTIDE SEQUENCE [LARGE SCALE GENOMIC DNA]</scope>
    <source>
        <strain evidence="2 3">B12108</strain>
    </source>
</reference>
<protein>
    <submittedName>
        <fullName evidence="2">Uncharacterized protein</fullName>
    </submittedName>
</protein>
<evidence type="ECO:0000313" key="2">
    <source>
        <dbReference type="EMBL" id="PSK37900.1"/>
    </source>
</evidence>
<feature type="compositionally biased region" description="Low complexity" evidence="1">
    <location>
        <begin position="190"/>
        <end position="201"/>
    </location>
</feature>
<accession>A0A2P7YPL7</accession>
<dbReference type="RefSeq" id="XP_024713410.1">
    <property type="nucleotide sequence ID" value="XM_024858500.1"/>
</dbReference>
<dbReference type="GeneID" id="36566539"/>
<evidence type="ECO:0000313" key="3">
    <source>
        <dbReference type="Proteomes" id="UP000241107"/>
    </source>
</evidence>
<organism evidence="2 3">
    <name type="scientific">Candidozyma pseudohaemuli</name>
    <dbReference type="NCBI Taxonomy" id="418784"/>
    <lineage>
        <taxon>Eukaryota</taxon>
        <taxon>Fungi</taxon>
        <taxon>Dikarya</taxon>
        <taxon>Ascomycota</taxon>
        <taxon>Saccharomycotina</taxon>
        <taxon>Pichiomycetes</taxon>
        <taxon>Metschnikowiaceae</taxon>
        <taxon>Candidozyma</taxon>
    </lineage>
</organism>
<dbReference type="OrthoDB" id="4025787at2759"/>
<gene>
    <name evidence="2" type="ORF">C7M61_003150</name>
</gene>
<name>A0A2P7YPL7_9ASCO</name>
<feature type="region of interest" description="Disordered" evidence="1">
    <location>
        <begin position="152"/>
        <end position="249"/>
    </location>
</feature>
<comment type="caution">
    <text evidence="2">The sequence shown here is derived from an EMBL/GenBank/DDBJ whole genome shotgun (WGS) entry which is preliminary data.</text>
</comment>
<proteinExistence type="predicted"/>
<dbReference type="Proteomes" id="UP000241107">
    <property type="component" value="Unassembled WGS sequence"/>
</dbReference>
<keyword evidence="3" id="KW-1185">Reference proteome</keyword>
<sequence length="297" mass="33259">MHVLPPANGTKLWRIKRLVLGLPSSADASSSLECYNSSQRILAAGKQFMLRRPPLKRPKSKPGMPKDFVFVDLSPVKSEEKLSEENVEKLPGNESDVSSPTVDTVFSENSPTLSFLSFSNYNYASDDLYGPCFDESLLGLGLMGVDFPEQVQPQQAPPQQNVTPPQQTFPQFDMSFGQVSPISPTQLNVPSEPQSQPQQQAQHKRRKSAGGFTFKSYTGPNGGVKKRKSQNHRRCFSEPAKKQQQAPTPPLMEEFLHMPKVEKFDGFDLSMVDEMGAFAYGEDRFKEEFDLQKYLSI</sequence>
<feature type="compositionally biased region" description="Low complexity" evidence="1">
    <location>
        <begin position="152"/>
        <end position="171"/>
    </location>
</feature>